<evidence type="ECO:0000313" key="3">
    <source>
        <dbReference type="Proteomes" id="UP000593561"/>
    </source>
</evidence>
<name>A0A7J8RA59_GOSDV</name>
<reference evidence="2 3" key="1">
    <citation type="journal article" date="2019" name="Genome Biol. Evol.">
        <title>Insights into the evolution of the New World diploid cottons (Gossypium, subgenus Houzingenia) based on genome sequencing.</title>
        <authorList>
            <person name="Grover C.E."/>
            <person name="Arick M.A. 2nd"/>
            <person name="Thrash A."/>
            <person name="Conover J.L."/>
            <person name="Sanders W.S."/>
            <person name="Peterson D.G."/>
            <person name="Frelichowski J.E."/>
            <person name="Scheffler J.A."/>
            <person name="Scheffler B.E."/>
            <person name="Wendel J.F."/>
        </authorList>
    </citation>
    <scope>NUCLEOTIDE SEQUENCE [LARGE SCALE GENOMIC DNA]</scope>
    <source>
        <strain evidence="2">27</strain>
        <tissue evidence="2">Leaf</tissue>
    </source>
</reference>
<feature type="transmembrane region" description="Helical" evidence="1">
    <location>
        <begin position="20"/>
        <end position="37"/>
    </location>
</feature>
<sequence>MQKGDITTNMLGVCTPDMHFFMFFLVGKVLLLMDRLFDIPLVGDMD</sequence>
<dbReference type="EMBL" id="JABFAC010000004">
    <property type="protein sequence ID" value="MBA0610430.1"/>
    <property type="molecule type" value="Genomic_DNA"/>
</dbReference>
<dbReference type="Proteomes" id="UP000593561">
    <property type="component" value="Unassembled WGS sequence"/>
</dbReference>
<keyword evidence="1" id="KW-0812">Transmembrane</keyword>
<accession>A0A7J8RA59</accession>
<keyword evidence="3" id="KW-1185">Reference proteome</keyword>
<comment type="caution">
    <text evidence="2">The sequence shown here is derived from an EMBL/GenBank/DDBJ whole genome shotgun (WGS) entry which is preliminary data.</text>
</comment>
<organism evidence="2 3">
    <name type="scientific">Gossypium davidsonii</name>
    <name type="common">Davidson's cotton</name>
    <name type="synonym">Gossypium klotzschianum subsp. davidsonii</name>
    <dbReference type="NCBI Taxonomy" id="34287"/>
    <lineage>
        <taxon>Eukaryota</taxon>
        <taxon>Viridiplantae</taxon>
        <taxon>Streptophyta</taxon>
        <taxon>Embryophyta</taxon>
        <taxon>Tracheophyta</taxon>
        <taxon>Spermatophyta</taxon>
        <taxon>Magnoliopsida</taxon>
        <taxon>eudicotyledons</taxon>
        <taxon>Gunneridae</taxon>
        <taxon>Pentapetalae</taxon>
        <taxon>rosids</taxon>
        <taxon>malvids</taxon>
        <taxon>Malvales</taxon>
        <taxon>Malvaceae</taxon>
        <taxon>Malvoideae</taxon>
        <taxon>Gossypium</taxon>
    </lineage>
</organism>
<protein>
    <submittedName>
        <fullName evidence="2">Uncharacterized protein</fullName>
    </submittedName>
</protein>
<keyword evidence="1" id="KW-1133">Transmembrane helix</keyword>
<proteinExistence type="predicted"/>
<keyword evidence="1" id="KW-0472">Membrane</keyword>
<dbReference type="AlphaFoldDB" id="A0A7J8RA59"/>
<evidence type="ECO:0000256" key="1">
    <source>
        <dbReference type="SAM" id="Phobius"/>
    </source>
</evidence>
<gene>
    <name evidence="2" type="ORF">Godav_011284</name>
</gene>
<evidence type="ECO:0000313" key="2">
    <source>
        <dbReference type="EMBL" id="MBA0610430.1"/>
    </source>
</evidence>